<comment type="caution">
    <text evidence="1">The sequence shown here is derived from an EMBL/GenBank/DDBJ whole genome shotgun (WGS) entry which is preliminary data.</text>
</comment>
<protein>
    <submittedName>
        <fullName evidence="1">Uncharacterized protein</fullName>
    </submittedName>
</protein>
<sequence>MYLDALFSYYKYLLLYWYHFYEMDIGKRRFSCCSFWVSGSEGY</sequence>
<evidence type="ECO:0000313" key="1">
    <source>
        <dbReference type="EMBL" id="KDS46581.1"/>
    </source>
</evidence>
<proteinExistence type="predicted"/>
<evidence type="ECO:0000313" key="2">
    <source>
        <dbReference type="Proteomes" id="UP000027661"/>
    </source>
</evidence>
<reference evidence="1 2" key="1">
    <citation type="submission" date="2014-04" db="EMBL/GenBank/DDBJ databases">
        <authorList>
            <person name="Sears C."/>
            <person name="Carroll K."/>
            <person name="Sack B.R."/>
            <person name="Qadri F."/>
            <person name="Myers L.L."/>
            <person name="Chung G.-T."/>
            <person name="Escheverria P."/>
            <person name="Fraser C.M."/>
            <person name="Sadzewicz L."/>
            <person name="Shefchek K.A."/>
            <person name="Tallon L."/>
            <person name="Das S.P."/>
            <person name="Daugherty S."/>
            <person name="Mongodin E.F."/>
        </authorList>
    </citation>
    <scope>NUCLEOTIDE SEQUENCE [LARGE SCALE GENOMIC DNA]</scope>
    <source>
        <strain evidence="1 2">3975 RP4</strain>
    </source>
</reference>
<dbReference type="Proteomes" id="UP000027661">
    <property type="component" value="Unassembled WGS sequence"/>
</dbReference>
<name>A0A069SEW2_PHOVU</name>
<gene>
    <name evidence="1" type="ORF">M099_3676</name>
</gene>
<dbReference type="PATRIC" id="fig|1339352.3.peg.3464"/>
<accession>A0A069SEW2</accession>
<dbReference type="EMBL" id="JNHM01000120">
    <property type="protein sequence ID" value="KDS46581.1"/>
    <property type="molecule type" value="Genomic_DNA"/>
</dbReference>
<dbReference type="AlphaFoldDB" id="A0A069SEW2"/>
<organism evidence="1 2">
    <name type="scientific">Phocaeicola vulgatus str. 3975 RP4</name>
    <dbReference type="NCBI Taxonomy" id="1339352"/>
    <lineage>
        <taxon>Bacteria</taxon>
        <taxon>Pseudomonadati</taxon>
        <taxon>Bacteroidota</taxon>
        <taxon>Bacteroidia</taxon>
        <taxon>Bacteroidales</taxon>
        <taxon>Bacteroidaceae</taxon>
        <taxon>Phocaeicola</taxon>
    </lineage>
</organism>